<protein>
    <submittedName>
        <fullName evidence="1">Uncharacterized protein</fullName>
    </submittedName>
</protein>
<proteinExistence type="predicted"/>
<comment type="caution">
    <text evidence="1">The sequence shown here is derived from an EMBL/GenBank/DDBJ whole genome shotgun (WGS) entry which is preliminary data.</text>
</comment>
<name>A0A212EKT1_DANPL</name>
<evidence type="ECO:0000313" key="2">
    <source>
        <dbReference type="Proteomes" id="UP000007151"/>
    </source>
</evidence>
<sequence>MYISFKEGKFAITPRTVSGVTAKAFQKLPGCGAGAGRIELNVPRAPAPTILHLAVDFNGCSCVSDRLKRFKMCNDNFECTLSDNNIDYAVTFAQHSNITRQGKRWRWPGGGKREPRACVPGIDRATPRSRRSLHRHIHLVKTFYHCI</sequence>
<accession>A0A212EKT1</accession>
<dbReference type="AlphaFoldDB" id="A0A212EKT1"/>
<gene>
    <name evidence="1" type="ORF">KGM_215719</name>
</gene>
<keyword evidence="2" id="KW-1185">Reference proteome</keyword>
<dbReference type="Proteomes" id="UP000007151">
    <property type="component" value="Unassembled WGS sequence"/>
</dbReference>
<evidence type="ECO:0000313" key="1">
    <source>
        <dbReference type="EMBL" id="OWR42094.1"/>
    </source>
</evidence>
<organism evidence="1 2">
    <name type="scientific">Danaus plexippus plexippus</name>
    <dbReference type="NCBI Taxonomy" id="278856"/>
    <lineage>
        <taxon>Eukaryota</taxon>
        <taxon>Metazoa</taxon>
        <taxon>Ecdysozoa</taxon>
        <taxon>Arthropoda</taxon>
        <taxon>Hexapoda</taxon>
        <taxon>Insecta</taxon>
        <taxon>Pterygota</taxon>
        <taxon>Neoptera</taxon>
        <taxon>Endopterygota</taxon>
        <taxon>Lepidoptera</taxon>
        <taxon>Glossata</taxon>
        <taxon>Ditrysia</taxon>
        <taxon>Papilionoidea</taxon>
        <taxon>Nymphalidae</taxon>
        <taxon>Danainae</taxon>
        <taxon>Danaini</taxon>
        <taxon>Danaina</taxon>
        <taxon>Danaus</taxon>
        <taxon>Danaus</taxon>
    </lineage>
</organism>
<reference evidence="1 2" key="1">
    <citation type="journal article" date="2011" name="Cell">
        <title>The monarch butterfly genome yields insights into long-distance migration.</title>
        <authorList>
            <person name="Zhan S."/>
            <person name="Merlin C."/>
            <person name="Boore J.L."/>
            <person name="Reppert S.M."/>
        </authorList>
    </citation>
    <scope>NUCLEOTIDE SEQUENCE [LARGE SCALE GENOMIC DNA]</scope>
    <source>
        <strain evidence="1">F-2</strain>
    </source>
</reference>
<dbReference type="InParanoid" id="A0A212EKT1"/>
<dbReference type="KEGG" id="dpl:KGM_215719"/>
<dbReference type="EMBL" id="AGBW02014213">
    <property type="protein sequence ID" value="OWR42094.1"/>
    <property type="molecule type" value="Genomic_DNA"/>
</dbReference>